<dbReference type="GO" id="GO:0006123">
    <property type="term" value="P:mitochondrial electron transport, cytochrome c to oxygen"/>
    <property type="evidence" value="ECO:0007669"/>
    <property type="project" value="TreeGrafter"/>
</dbReference>
<evidence type="ECO:0000256" key="7">
    <source>
        <dbReference type="ARBA" id="ARBA00022967"/>
    </source>
</evidence>
<keyword evidence="7" id="KW-1278">Translocase</keyword>
<dbReference type="Proteomes" id="UP000236291">
    <property type="component" value="Unassembled WGS sequence"/>
</dbReference>
<sequence>MGTAPPAARVFDPKGMKNAILAGKEKRVVYALVATVSLALVFTGFQVMKYYYQAPFTISDNIYRSTFFLAKSGATLCASDKVEEPQAKVVATVNISLD</sequence>
<dbReference type="SUPFAM" id="SSF81452">
    <property type="entry name" value="Cytochrome c oxidase subunit III-like"/>
    <property type="match status" value="1"/>
</dbReference>
<dbReference type="Pfam" id="PF00510">
    <property type="entry name" value="COX3"/>
    <property type="match status" value="1"/>
</dbReference>
<evidence type="ECO:0000256" key="5">
    <source>
        <dbReference type="ARBA" id="ARBA00015944"/>
    </source>
</evidence>
<comment type="subunit">
    <text evidence="3">Component of the cytochrome c oxidase (complex IV, CIV), a multisubunit enzyme composed of a catalytic core of 3 subunits and several supernumerary subunits. The complex exists as a monomer or a dimer and forms supercomplexes (SCs) in the inner mitochondrial membrane with ubiquinol-cytochrome c oxidoreductase (cytochrome b-c1 complex, complex III, CIII).</text>
</comment>
<evidence type="ECO:0000313" key="13">
    <source>
        <dbReference type="EMBL" id="PNX93541.1"/>
    </source>
</evidence>
<evidence type="ECO:0000256" key="11">
    <source>
        <dbReference type="SAM" id="Phobius"/>
    </source>
</evidence>
<dbReference type="InterPro" id="IPR035973">
    <property type="entry name" value="Cyt_c_oxidase_su3-like_sf"/>
</dbReference>
<reference evidence="13 14" key="2">
    <citation type="journal article" date="2017" name="Front. Plant Sci.">
        <title>Gene Classification and Mining of Molecular Markers Useful in Red Clover (Trifolium pratense) Breeding.</title>
        <authorList>
            <person name="Istvanek J."/>
            <person name="Dluhosova J."/>
            <person name="Dluhos P."/>
            <person name="Patkova L."/>
            <person name="Nedelnik J."/>
            <person name="Repkova J."/>
        </authorList>
    </citation>
    <scope>NUCLEOTIDE SEQUENCE [LARGE SCALE GENOMIC DNA]</scope>
    <source>
        <strain evidence="14">cv. Tatra</strain>
        <tissue evidence="13">Young leaves</tissue>
    </source>
</reference>
<proteinExistence type="inferred from homology"/>
<dbReference type="EMBL" id="ASHM01011605">
    <property type="protein sequence ID" value="PNX93541.1"/>
    <property type="molecule type" value="Genomic_DNA"/>
</dbReference>
<keyword evidence="6 11" id="KW-0812">Transmembrane</keyword>
<accession>A0A2K3MRS9</accession>
<dbReference type="InterPro" id="IPR000298">
    <property type="entry name" value="Cyt_c_oxidase-like_su3"/>
</dbReference>
<keyword evidence="8 11" id="KW-1133">Transmembrane helix</keyword>
<evidence type="ECO:0000256" key="8">
    <source>
        <dbReference type="ARBA" id="ARBA00022989"/>
    </source>
</evidence>
<dbReference type="PANTHER" id="PTHR11403">
    <property type="entry name" value="CYTOCHROME C OXIDASE SUBUNIT III"/>
    <property type="match status" value="1"/>
</dbReference>
<evidence type="ECO:0000313" key="14">
    <source>
        <dbReference type="Proteomes" id="UP000236291"/>
    </source>
</evidence>
<dbReference type="GO" id="GO:0005739">
    <property type="term" value="C:mitochondrion"/>
    <property type="evidence" value="ECO:0007669"/>
    <property type="project" value="TreeGrafter"/>
</dbReference>
<comment type="subcellular location">
    <subcellularLocation>
        <location evidence="1">Membrane</location>
        <topology evidence="1">Multi-pass membrane protein</topology>
    </subcellularLocation>
</comment>
<dbReference type="AlphaFoldDB" id="A0A2K3MRS9"/>
<evidence type="ECO:0000256" key="4">
    <source>
        <dbReference type="ARBA" id="ARBA00012949"/>
    </source>
</evidence>
<evidence type="ECO:0000256" key="6">
    <source>
        <dbReference type="ARBA" id="ARBA00022692"/>
    </source>
</evidence>
<dbReference type="EC" id="7.1.1.9" evidence="4"/>
<evidence type="ECO:0000256" key="1">
    <source>
        <dbReference type="ARBA" id="ARBA00004141"/>
    </source>
</evidence>
<organism evidence="13 14">
    <name type="scientific">Trifolium pratense</name>
    <name type="common">Red clover</name>
    <dbReference type="NCBI Taxonomy" id="57577"/>
    <lineage>
        <taxon>Eukaryota</taxon>
        <taxon>Viridiplantae</taxon>
        <taxon>Streptophyta</taxon>
        <taxon>Embryophyta</taxon>
        <taxon>Tracheophyta</taxon>
        <taxon>Spermatophyta</taxon>
        <taxon>Magnoliopsida</taxon>
        <taxon>eudicotyledons</taxon>
        <taxon>Gunneridae</taxon>
        <taxon>Pentapetalae</taxon>
        <taxon>rosids</taxon>
        <taxon>fabids</taxon>
        <taxon>Fabales</taxon>
        <taxon>Fabaceae</taxon>
        <taxon>Papilionoideae</taxon>
        <taxon>50 kb inversion clade</taxon>
        <taxon>NPAAA clade</taxon>
        <taxon>Hologalegina</taxon>
        <taxon>IRL clade</taxon>
        <taxon>Trifolieae</taxon>
        <taxon>Trifolium</taxon>
    </lineage>
</organism>
<protein>
    <recommendedName>
        <fullName evidence="5">Cytochrome c oxidase subunit 3</fullName>
        <ecNumber evidence="4">7.1.1.9</ecNumber>
    </recommendedName>
    <alternativeName>
        <fullName evidence="10">Cytochrome c oxidase polypeptide III</fullName>
    </alternativeName>
</protein>
<evidence type="ECO:0000256" key="9">
    <source>
        <dbReference type="ARBA" id="ARBA00023136"/>
    </source>
</evidence>
<dbReference type="GO" id="GO:0016020">
    <property type="term" value="C:membrane"/>
    <property type="evidence" value="ECO:0007669"/>
    <property type="project" value="UniProtKB-SubCell"/>
</dbReference>
<feature type="non-terminal residue" evidence="13">
    <location>
        <position position="98"/>
    </location>
</feature>
<dbReference type="PANTHER" id="PTHR11403:SF7">
    <property type="entry name" value="CYTOCHROME C OXIDASE SUBUNIT 3"/>
    <property type="match status" value="1"/>
</dbReference>
<dbReference type="STRING" id="57577.A0A2K3MRS9"/>
<name>A0A2K3MRS9_TRIPR</name>
<comment type="caution">
    <text evidence="13">The sequence shown here is derived from an EMBL/GenBank/DDBJ whole genome shotgun (WGS) entry which is preliminary data.</text>
</comment>
<dbReference type="InterPro" id="IPR013833">
    <property type="entry name" value="Cyt_c_oxidase_su3_a-hlx"/>
</dbReference>
<feature type="domain" description="Heme-copper oxidase subunit III family profile" evidence="12">
    <location>
        <begin position="18"/>
        <end position="71"/>
    </location>
</feature>
<keyword evidence="9 11" id="KW-0472">Membrane</keyword>
<gene>
    <name evidence="13" type="ORF">L195_g016696</name>
</gene>
<evidence type="ECO:0000259" key="12">
    <source>
        <dbReference type="Pfam" id="PF00510"/>
    </source>
</evidence>
<comment type="similarity">
    <text evidence="2">Belongs to the cytochrome c oxidase subunit 3 family.</text>
</comment>
<feature type="transmembrane region" description="Helical" evidence="11">
    <location>
        <begin position="28"/>
        <end position="52"/>
    </location>
</feature>
<evidence type="ECO:0000256" key="2">
    <source>
        <dbReference type="ARBA" id="ARBA00010581"/>
    </source>
</evidence>
<reference evidence="13 14" key="1">
    <citation type="journal article" date="2014" name="Am. J. Bot.">
        <title>Genome assembly and annotation for red clover (Trifolium pratense; Fabaceae).</title>
        <authorList>
            <person name="Istvanek J."/>
            <person name="Jaros M."/>
            <person name="Krenek A."/>
            <person name="Repkova J."/>
        </authorList>
    </citation>
    <scope>NUCLEOTIDE SEQUENCE [LARGE SCALE GENOMIC DNA]</scope>
    <source>
        <strain evidence="14">cv. Tatra</strain>
        <tissue evidence="13">Young leaves</tissue>
    </source>
</reference>
<dbReference type="InterPro" id="IPR024791">
    <property type="entry name" value="Cyt_c/ubiquinol_Oxase_su3"/>
</dbReference>
<evidence type="ECO:0000256" key="10">
    <source>
        <dbReference type="ARBA" id="ARBA00031625"/>
    </source>
</evidence>
<evidence type="ECO:0000256" key="3">
    <source>
        <dbReference type="ARBA" id="ARBA00011164"/>
    </source>
</evidence>
<dbReference type="Gene3D" id="1.20.120.80">
    <property type="entry name" value="Cytochrome c oxidase, subunit III, four-helix bundle"/>
    <property type="match status" value="1"/>
</dbReference>
<dbReference type="GO" id="GO:0004129">
    <property type="term" value="F:cytochrome-c oxidase activity"/>
    <property type="evidence" value="ECO:0007669"/>
    <property type="project" value="UniProtKB-EC"/>
</dbReference>